<dbReference type="RefSeq" id="XP_001217607.1">
    <property type="nucleotide sequence ID" value="XM_001217606.1"/>
</dbReference>
<organism evidence="1 2">
    <name type="scientific">Aspergillus terreus (strain NIH 2624 / FGSC A1156)</name>
    <dbReference type="NCBI Taxonomy" id="341663"/>
    <lineage>
        <taxon>Eukaryota</taxon>
        <taxon>Fungi</taxon>
        <taxon>Dikarya</taxon>
        <taxon>Ascomycota</taxon>
        <taxon>Pezizomycotina</taxon>
        <taxon>Eurotiomycetes</taxon>
        <taxon>Eurotiomycetidae</taxon>
        <taxon>Eurotiales</taxon>
        <taxon>Aspergillaceae</taxon>
        <taxon>Aspergillus</taxon>
        <taxon>Aspergillus subgen. Circumdati</taxon>
    </lineage>
</organism>
<sequence>MRLQPFQLHGECAGCRTPNVHELFKVHIFNSTDEQLMETIRLPFHPAITLQCVGDQLMAKWPSTGRRPITDITKVWVWWGAEVRHSEPGGGLCCWHCPVPALGRDKGEIHIYVRLADGVV</sequence>
<name>Q0CCW6_ASPTN</name>
<proteinExistence type="predicted"/>
<dbReference type="EMBL" id="CH476605">
    <property type="protein sequence ID" value="EAU31641.1"/>
    <property type="molecule type" value="Genomic_DNA"/>
</dbReference>
<evidence type="ECO:0000313" key="2">
    <source>
        <dbReference type="Proteomes" id="UP000007963"/>
    </source>
</evidence>
<protein>
    <submittedName>
        <fullName evidence="1">Uncharacterized protein</fullName>
    </submittedName>
</protein>
<dbReference type="AlphaFoldDB" id="Q0CCW6"/>
<dbReference type="GeneID" id="4353218"/>
<accession>Q0CCW6</accession>
<dbReference type="VEuPathDB" id="FungiDB:ATEG_08468"/>
<reference evidence="2" key="1">
    <citation type="submission" date="2005-09" db="EMBL/GenBank/DDBJ databases">
        <title>Annotation of the Aspergillus terreus NIH2624 genome.</title>
        <authorList>
            <person name="Birren B.W."/>
            <person name="Lander E.S."/>
            <person name="Galagan J.E."/>
            <person name="Nusbaum C."/>
            <person name="Devon K."/>
            <person name="Henn M."/>
            <person name="Ma L.-J."/>
            <person name="Jaffe D.B."/>
            <person name="Butler J."/>
            <person name="Alvarez P."/>
            <person name="Gnerre S."/>
            <person name="Grabherr M."/>
            <person name="Kleber M."/>
            <person name="Mauceli E.W."/>
            <person name="Brockman W."/>
            <person name="Rounsley S."/>
            <person name="Young S.K."/>
            <person name="LaButti K."/>
            <person name="Pushparaj V."/>
            <person name="DeCaprio D."/>
            <person name="Crawford M."/>
            <person name="Koehrsen M."/>
            <person name="Engels R."/>
            <person name="Montgomery P."/>
            <person name="Pearson M."/>
            <person name="Howarth C."/>
            <person name="Larson L."/>
            <person name="Luoma S."/>
            <person name="White J."/>
            <person name="Alvarado L."/>
            <person name="Kodira C.D."/>
            <person name="Zeng Q."/>
            <person name="Oleary S."/>
            <person name="Yandava C."/>
            <person name="Denning D.W."/>
            <person name="Nierman W.C."/>
            <person name="Milne T."/>
            <person name="Madden K."/>
        </authorList>
    </citation>
    <scope>NUCLEOTIDE SEQUENCE [LARGE SCALE GENOMIC DNA]</scope>
    <source>
        <strain evidence="2">NIH 2624 / FGSC A1156</strain>
    </source>
</reference>
<dbReference type="Proteomes" id="UP000007963">
    <property type="component" value="Unassembled WGS sequence"/>
</dbReference>
<gene>
    <name evidence="1" type="ORF">ATEG_08468</name>
</gene>
<evidence type="ECO:0000313" key="1">
    <source>
        <dbReference type="EMBL" id="EAU31641.1"/>
    </source>
</evidence>
<dbReference type="HOGENOM" id="CLU_2049221_0_0_1"/>